<dbReference type="GO" id="GO:0016020">
    <property type="term" value="C:membrane"/>
    <property type="evidence" value="ECO:0007669"/>
    <property type="project" value="TreeGrafter"/>
</dbReference>
<evidence type="ECO:0000313" key="3">
    <source>
        <dbReference type="Proteomes" id="UP000229315"/>
    </source>
</evidence>
<dbReference type="Gene3D" id="1.20.120.1630">
    <property type="match status" value="1"/>
</dbReference>
<keyword evidence="1" id="KW-0812">Transmembrane</keyword>
<dbReference type="InterPro" id="IPR010721">
    <property type="entry name" value="UstE-like"/>
</dbReference>
<dbReference type="AlphaFoldDB" id="A0A2H0UG74"/>
<feature type="transmembrane region" description="Helical" evidence="1">
    <location>
        <begin position="199"/>
        <end position="226"/>
    </location>
</feature>
<comment type="caution">
    <text evidence="2">The sequence shown here is derived from an EMBL/GenBank/DDBJ whole genome shotgun (WGS) entry which is preliminary data.</text>
</comment>
<dbReference type="PANTHER" id="PTHR32251:SF17">
    <property type="entry name" value="STEROID 5-ALPHA REDUCTASE C-TERMINAL DOMAIN-CONTAINING PROTEIN"/>
    <property type="match status" value="1"/>
</dbReference>
<keyword evidence="1" id="KW-0472">Membrane</keyword>
<feature type="transmembrane region" description="Helical" evidence="1">
    <location>
        <begin position="36"/>
        <end position="55"/>
    </location>
</feature>
<feature type="transmembrane region" description="Helical" evidence="1">
    <location>
        <begin position="61"/>
        <end position="82"/>
    </location>
</feature>
<accession>A0A2H0UG74</accession>
<dbReference type="Pfam" id="PF06966">
    <property type="entry name" value="DUF1295"/>
    <property type="match status" value="1"/>
</dbReference>
<sequence>MTLFSSLLTVSVCIFIFVTAGFIVSRILKRNDIADSMWGVGILLVALISFSPLVGASTTPLSALVTLIAIIWASRLSLRIFFRNIKKKEDRRYVEMRARWGQWSFVFSYLQVFLLQGFLMVIVGYPFIHMALFGTESPLTIATLLGAGIWAIGFIFEAVGDYQLDTFLKNKNRKGTVMKYGLWKYTRHPNYFGEVTQWWGIWIILLSVPYGFFTIISPLLVTFLILKVSGIPMLEKAFENNPEFQEYKKSTSPFFPLPKKRI</sequence>
<keyword evidence="1" id="KW-1133">Transmembrane helix</keyword>
<protein>
    <submittedName>
        <fullName evidence="2">Steroid 5-alpha reductase</fullName>
    </submittedName>
</protein>
<reference evidence="3" key="1">
    <citation type="submission" date="2017-09" db="EMBL/GenBank/DDBJ databases">
        <title>Depth-based differentiation of microbial function through sediment-hosted aquifers and enrichment of novel symbionts in the deep terrestrial subsurface.</title>
        <authorList>
            <person name="Probst A.J."/>
            <person name="Ladd B."/>
            <person name="Jarett J.K."/>
            <person name="Geller-Mcgrath D.E."/>
            <person name="Sieber C.M.K."/>
            <person name="Emerson J.B."/>
            <person name="Anantharaman K."/>
            <person name="Thomas B.C."/>
            <person name="Malmstrom R."/>
            <person name="Stieglmeier M."/>
            <person name="Klingl A."/>
            <person name="Woyke T."/>
            <person name="Ryan C.M."/>
            <person name="Banfield J.F."/>
        </authorList>
    </citation>
    <scope>NUCLEOTIDE SEQUENCE [LARGE SCALE GENOMIC DNA]</scope>
</reference>
<evidence type="ECO:0000313" key="2">
    <source>
        <dbReference type="EMBL" id="PIR85360.1"/>
    </source>
</evidence>
<dbReference type="EMBL" id="PFBH01000005">
    <property type="protein sequence ID" value="PIR85360.1"/>
    <property type="molecule type" value="Genomic_DNA"/>
</dbReference>
<evidence type="ECO:0000256" key="1">
    <source>
        <dbReference type="SAM" id="Phobius"/>
    </source>
</evidence>
<dbReference type="PROSITE" id="PS50244">
    <property type="entry name" value="S5A_REDUCTASE"/>
    <property type="match status" value="1"/>
</dbReference>
<name>A0A2H0UG74_9BACT</name>
<organism evidence="2 3">
    <name type="scientific">Candidatus Kaiserbacteria bacterium CG10_big_fil_rev_8_21_14_0_10_45_20</name>
    <dbReference type="NCBI Taxonomy" id="1974607"/>
    <lineage>
        <taxon>Bacteria</taxon>
        <taxon>Candidatus Kaiseribacteriota</taxon>
    </lineage>
</organism>
<gene>
    <name evidence="2" type="ORF">COU15_00855</name>
</gene>
<dbReference type="Proteomes" id="UP000229315">
    <property type="component" value="Unassembled WGS sequence"/>
</dbReference>
<dbReference type="PANTHER" id="PTHR32251">
    <property type="entry name" value="3-OXO-5-ALPHA-STEROID 4-DEHYDROGENASE"/>
    <property type="match status" value="1"/>
</dbReference>
<proteinExistence type="predicted"/>
<feature type="transmembrane region" description="Helical" evidence="1">
    <location>
        <begin position="6"/>
        <end position="24"/>
    </location>
</feature>
<feature type="transmembrane region" description="Helical" evidence="1">
    <location>
        <begin position="103"/>
        <end position="128"/>
    </location>
</feature>